<dbReference type="EMBL" id="JAGGNH010000058">
    <property type="protein sequence ID" value="KAJ0960797.1"/>
    <property type="molecule type" value="Genomic_DNA"/>
</dbReference>
<keyword evidence="1" id="KW-0175">Coiled coil</keyword>
<feature type="coiled-coil region" evidence="1">
    <location>
        <begin position="179"/>
        <end position="206"/>
    </location>
</feature>
<feature type="transmembrane region" description="Helical" evidence="2">
    <location>
        <begin position="264"/>
        <end position="283"/>
    </location>
</feature>
<comment type="caution">
    <text evidence="3">The sequence shown here is derived from an EMBL/GenBank/DDBJ whole genome shotgun (WGS) entry which is preliminary data.</text>
</comment>
<sequence>MLKDKESKLLTLQSTLTTKERGIGEKFFSEDQVEILIDKVNKMVIPFKELQATGQEVHFSSPVEKLYYVLDEAWELQHTIDSITKDKDDMRLIIVSHAHEIEYLKKVIETMRTNHQDLESKETEFTELTLGLEKIIQMLGGNESVEDKKTVSAKGLLLSLLERLTMGLSIECENSKSRIQELGAKLQVKEKMVDDLSTKVKSLEESFQPRLLHPPESVKERTLFEPSSATGSSEISEIEVSRCEVMAVQQKIWEKLENYLSEPVTGIILTILAEFSLLIALYFSDSLLYMSVFSLIGMFFMALHFVIIIKGYPDGQGRNQGKVSEGESPKFVKQLEKEAPPFHRSTLPENTPLIRRIRMKKNN</sequence>
<feature type="transmembrane region" description="Helical" evidence="2">
    <location>
        <begin position="289"/>
        <end position="309"/>
    </location>
</feature>
<name>A0A9D5H2I5_9LILI</name>
<evidence type="ECO:0000256" key="1">
    <source>
        <dbReference type="SAM" id="Coils"/>
    </source>
</evidence>
<accession>A0A9D5H2I5</accession>
<keyword evidence="2" id="KW-1133">Transmembrane helix</keyword>
<dbReference type="OrthoDB" id="10255522at2759"/>
<evidence type="ECO:0000313" key="4">
    <source>
        <dbReference type="Proteomes" id="UP001085076"/>
    </source>
</evidence>
<protein>
    <submittedName>
        <fullName evidence="3">Uncharacterized protein</fullName>
    </submittedName>
</protein>
<keyword evidence="2" id="KW-0812">Transmembrane</keyword>
<keyword evidence="4" id="KW-1185">Reference proteome</keyword>
<dbReference type="Proteomes" id="UP001085076">
    <property type="component" value="Unassembled WGS sequence"/>
</dbReference>
<gene>
    <name evidence="3" type="ORF">J5N97_001298</name>
</gene>
<reference evidence="3 4" key="1">
    <citation type="journal article" date="2022" name="Hortic Res">
        <title>The genome of Dioscorea zingiberensis sheds light on the biosynthesis, origin and evolution of the medicinally important diosgenin saponins.</title>
        <authorList>
            <person name="Li Y."/>
            <person name="Tan C."/>
            <person name="Li Z."/>
            <person name="Guo J."/>
            <person name="Li S."/>
            <person name="Chen X."/>
            <person name="Wang C."/>
            <person name="Dai X."/>
            <person name="Yang H."/>
            <person name="Song W."/>
            <person name="Hou L."/>
            <person name="Xu J."/>
            <person name="Tong Z."/>
            <person name="Xu A."/>
            <person name="Yuan X."/>
            <person name="Wang W."/>
            <person name="Yang Q."/>
            <person name="Chen L."/>
            <person name="Sun Z."/>
            <person name="Wang K."/>
            <person name="Pan B."/>
            <person name="Chen J."/>
            <person name="Bao Y."/>
            <person name="Liu F."/>
            <person name="Qi X."/>
            <person name="Gang D.R."/>
            <person name="Wen J."/>
            <person name="Li J."/>
        </authorList>
    </citation>
    <scope>NUCLEOTIDE SEQUENCE [LARGE SCALE GENOMIC DNA]</scope>
    <source>
        <strain evidence="3">Dzin_1.0</strain>
    </source>
</reference>
<evidence type="ECO:0000256" key="2">
    <source>
        <dbReference type="SAM" id="Phobius"/>
    </source>
</evidence>
<evidence type="ECO:0000313" key="3">
    <source>
        <dbReference type="EMBL" id="KAJ0960797.1"/>
    </source>
</evidence>
<proteinExistence type="predicted"/>
<keyword evidence="2" id="KW-0472">Membrane</keyword>
<dbReference type="AlphaFoldDB" id="A0A9D5H2I5"/>
<organism evidence="3 4">
    <name type="scientific">Dioscorea zingiberensis</name>
    <dbReference type="NCBI Taxonomy" id="325984"/>
    <lineage>
        <taxon>Eukaryota</taxon>
        <taxon>Viridiplantae</taxon>
        <taxon>Streptophyta</taxon>
        <taxon>Embryophyta</taxon>
        <taxon>Tracheophyta</taxon>
        <taxon>Spermatophyta</taxon>
        <taxon>Magnoliopsida</taxon>
        <taxon>Liliopsida</taxon>
        <taxon>Dioscoreales</taxon>
        <taxon>Dioscoreaceae</taxon>
        <taxon>Dioscorea</taxon>
    </lineage>
</organism>